<dbReference type="STRING" id="744872.Spica_2797"/>
<gene>
    <name evidence="1" type="ordered locus">Spica_2797</name>
</gene>
<dbReference type="AlphaFoldDB" id="F8F2B0"/>
<proteinExistence type="predicted"/>
<evidence type="ECO:0000313" key="2">
    <source>
        <dbReference type="Proteomes" id="UP000000503"/>
    </source>
</evidence>
<organism evidence="1 2">
    <name type="scientific">Gracilinema caldarium (strain ATCC 51460 / DSM 7334 / H1)</name>
    <name type="common">Treponema caldarium</name>
    <dbReference type="NCBI Taxonomy" id="744872"/>
    <lineage>
        <taxon>Bacteria</taxon>
        <taxon>Pseudomonadati</taxon>
        <taxon>Spirochaetota</taxon>
        <taxon>Spirochaetia</taxon>
        <taxon>Spirochaetales</taxon>
        <taxon>Breznakiellaceae</taxon>
        <taxon>Gracilinema</taxon>
    </lineage>
</organism>
<dbReference type="Proteomes" id="UP000000503">
    <property type="component" value="Chromosome"/>
</dbReference>
<name>F8F2B0_GRAC1</name>
<accession>F8F2B0</accession>
<dbReference type="HOGENOM" id="CLU_1895262_0_0_12"/>
<keyword evidence="2" id="KW-1185">Reference proteome</keyword>
<evidence type="ECO:0000313" key="1">
    <source>
        <dbReference type="EMBL" id="AEJ20892.1"/>
    </source>
</evidence>
<dbReference type="EMBL" id="CP002868">
    <property type="protein sequence ID" value="AEJ20892.1"/>
    <property type="molecule type" value="Genomic_DNA"/>
</dbReference>
<sequence>MTGIGTLIGYIDYVQEETVAVLSTYMITQDENYLVSYEIKNGTEKRELLGRYERKGYRFLAATEEYYLICNDFWYVSLDRCSNGVAREHISEPCIGIKEVVINYKKKDKKALIGFQHGRFVYYYDELFQLVTIE</sequence>
<dbReference type="KEGG" id="scd:Spica_2797"/>
<reference evidence="2" key="1">
    <citation type="journal article" date="2013" name="Stand. Genomic Sci.">
        <title>Genome sequence of the thermophilic fresh-water bacterium Spirochaeta caldaria type strain (H1(T)), reclassification of Spirochaeta caldaria, Spirochaeta stenostrepta, and Spirochaeta zuelzerae in the genus Treponema as Treponema caldaria comb. nov., Treponema stenostrepta comb. nov., and Treponema zuelzerae comb. nov., and emendation of the genus Treponema.</title>
        <authorList>
            <person name="Abt B."/>
            <person name="Goker M."/>
            <person name="Scheuner C."/>
            <person name="Han C."/>
            <person name="Lu M."/>
            <person name="Misra M."/>
            <person name="Lapidus A."/>
            <person name="Nolan M."/>
            <person name="Lucas S."/>
            <person name="Hammon N."/>
            <person name="Deshpande S."/>
            <person name="Cheng J.F."/>
            <person name="Tapia R."/>
            <person name="Goodwin L.A."/>
            <person name="Pitluck S."/>
            <person name="Liolios K."/>
            <person name="Pagani I."/>
            <person name="Ivanova N."/>
            <person name="Mavromatis K."/>
            <person name="Mikhailova N."/>
            <person name="Huntemann M."/>
            <person name="Pati A."/>
            <person name="Chen A."/>
            <person name="Palaniappan K."/>
            <person name="Land M."/>
            <person name="Hauser L."/>
            <person name="Jeffries C.D."/>
            <person name="Rohde M."/>
            <person name="Spring S."/>
            <person name="Gronow S."/>
            <person name="Detter J.C."/>
            <person name="Bristow J."/>
            <person name="Eisen J.A."/>
            <person name="Markowitz V."/>
            <person name="Hugenholtz P."/>
            <person name="Kyrpides N.C."/>
            <person name="Woyke T."/>
            <person name="Klenk H.P."/>
        </authorList>
    </citation>
    <scope>NUCLEOTIDE SEQUENCE</scope>
    <source>
        <strain evidence="2">ATCC 51460 / DSM 7334 / H1</strain>
    </source>
</reference>
<protein>
    <submittedName>
        <fullName evidence="1">Uncharacterized protein</fullName>
    </submittedName>
</protein>